<dbReference type="AlphaFoldDB" id="A0A1X2IWR5"/>
<keyword evidence="4" id="KW-0862">Zinc</keyword>
<feature type="compositionally biased region" description="Pro residues" evidence="6">
    <location>
        <begin position="82"/>
        <end position="91"/>
    </location>
</feature>
<proteinExistence type="predicted"/>
<dbReference type="InterPro" id="IPR036236">
    <property type="entry name" value="Znf_C2H2_sf"/>
</dbReference>
<feature type="compositionally biased region" description="Basic and acidic residues" evidence="6">
    <location>
        <begin position="182"/>
        <end position="192"/>
    </location>
</feature>
<organism evidence="8 9">
    <name type="scientific">Absidia repens</name>
    <dbReference type="NCBI Taxonomy" id="90262"/>
    <lineage>
        <taxon>Eukaryota</taxon>
        <taxon>Fungi</taxon>
        <taxon>Fungi incertae sedis</taxon>
        <taxon>Mucoromycota</taxon>
        <taxon>Mucoromycotina</taxon>
        <taxon>Mucoromycetes</taxon>
        <taxon>Mucorales</taxon>
        <taxon>Cunninghamellaceae</taxon>
        <taxon>Absidia</taxon>
    </lineage>
</organism>
<dbReference type="OrthoDB" id="191651at2759"/>
<feature type="domain" description="Matrin-type" evidence="7">
    <location>
        <begin position="10"/>
        <end position="41"/>
    </location>
</feature>
<dbReference type="InterPro" id="IPR000690">
    <property type="entry name" value="Matrin/U1-C_Znf_C2H2"/>
</dbReference>
<dbReference type="EMBL" id="MCGE01000003">
    <property type="protein sequence ID" value="ORZ23477.1"/>
    <property type="molecule type" value="Genomic_DNA"/>
</dbReference>
<accession>A0A1X2IWR5</accession>
<sequence length="244" mass="27408">SDFWVSQQKHWCKYCKKYVYNNKPTIQKHESGSVHKDNVERFLSDDAESVRRELQRIEKAAHKSMAGIGGSDSQPADHTTSYPPPPPPPSLPVRTPRYHAAPIPTLESLATPSPTAHLQGRDEWAIPQEKETAAVGQWQSVDTHPKQKKYNGKKAAPQQQEHTHDQAPEFQDDDEVADEDLNEFKFKEKEYPLDDDNLVGLSPAKDSADTEEGATSSGLFKKRKLGGQKGNLATKKRMIRKKGD</sequence>
<evidence type="ECO:0000256" key="3">
    <source>
        <dbReference type="ARBA" id="ARBA00022771"/>
    </source>
</evidence>
<dbReference type="GO" id="GO:0008270">
    <property type="term" value="F:zinc ion binding"/>
    <property type="evidence" value="ECO:0007669"/>
    <property type="project" value="UniProtKB-KW"/>
</dbReference>
<dbReference type="SUPFAM" id="SSF57667">
    <property type="entry name" value="beta-beta-alpha zinc fingers"/>
    <property type="match status" value="1"/>
</dbReference>
<evidence type="ECO:0000256" key="1">
    <source>
        <dbReference type="ARBA" id="ARBA00004123"/>
    </source>
</evidence>
<feature type="compositionally biased region" description="Basic and acidic residues" evidence="6">
    <location>
        <begin position="119"/>
        <end position="132"/>
    </location>
</feature>
<dbReference type="PROSITE" id="PS50171">
    <property type="entry name" value="ZF_MATRIN"/>
    <property type="match status" value="1"/>
</dbReference>
<dbReference type="GO" id="GO:0000398">
    <property type="term" value="P:mRNA splicing, via spliceosome"/>
    <property type="evidence" value="ECO:0007669"/>
    <property type="project" value="InterPro"/>
</dbReference>
<dbReference type="GO" id="GO:0003723">
    <property type="term" value="F:RNA binding"/>
    <property type="evidence" value="ECO:0007669"/>
    <property type="project" value="TreeGrafter"/>
</dbReference>
<dbReference type="Proteomes" id="UP000193560">
    <property type="component" value="Unassembled WGS sequence"/>
</dbReference>
<reference evidence="8 9" key="1">
    <citation type="submission" date="2016-07" db="EMBL/GenBank/DDBJ databases">
        <title>Pervasive Adenine N6-methylation of Active Genes in Fungi.</title>
        <authorList>
            <consortium name="DOE Joint Genome Institute"/>
            <person name="Mondo S.J."/>
            <person name="Dannebaum R.O."/>
            <person name="Kuo R.C."/>
            <person name="Labutti K."/>
            <person name="Haridas S."/>
            <person name="Kuo A."/>
            <person name="Salamov A."/>
            <person name="Ahrendt S.R."/>
            <person name="Lipzen A."/>
            <person name="Sullivan W."/>
            <person name="Andreopoulos W.B."/>
            <person name="Clum A."/>
            <person name="Lindquist E."/>
            <person name="Daum C."/>
            <person name="Ramamoorthy G.K."/>
            <person name="Gryganskyi A."/>
            <person name="Culley D."/>
            <person name="Magnuson J.K."/>
            <person name="James T.Y."/>
            <person name="O'Malley M.A."/>
            <person name="Stajich J.E."/>
            <person name="Spatafora J.W."/>
            <person name="Visel A."/>
            <person name="Grigoriev I.V."/>
        </authorList>
    </citation>
    <scope>NUCLEOTIDE SEQUENCE [LARGE SCALE GENOMIC DNA]</scope>
    <source>
        <strain evidence="8 9">NRRL 1336</strain>
    </source>
</reference>
<evidence type="ECO:0000256" key="4">
    <source>
        <dbReference type="ARBA" id="ARBA00022833"/>
    </source>
</evidence>
<feature type="compositionally biased region" description="Acidic residues" evidence="6">
    <location>
        <begin position="170"/>
        <end position="181"/>
    </location>
</feature>
<dbReference type="PANTHER" id="PTHR13173:SF10">
    <property type="entry name" value="WW DOMAIN-BINDING PROTEIN 4"/>
    <property type="match status" value="1"/>
</dbReference>
<feature type="region of interest" description="Disordered" evidence="6">
    <location>
        <begin position="58"/>
        <end position="244"/>
    </location>
</feature>
<comment type="caution">
    <text evidence="8">The sequence shown here is derived from an EMBL/GenBank/DDBJ whole genome shotgun (WGS) entry which is preliminary data.</text>
</comment>
<protein>
    <recommendedName>
        <fullName evidence="7">Matrin-type domain-containing protein</fullName>
    </recommendedName>
</protein>
<comment type="subcellular location">
    <subcellularLocation>
        <location evidence="1">Nucleus</location>
    </subcellularLocation>
</comment>
<dbReference type="STRING" id="90262.A0A1X2IWR5"/>
<keyword evidence="3" id="KW-0863">Zinc-finger</keyword>
<keyword evidence="2" id="KW-0479">Metal-binding</keyword>
<evidence type="ECO:0000313" key="9">
    <source>
        <dbReference type="Proteomes" id="UP000193560"/>
    </source>
</evidence>
<gene>
    <name evidence="8" type="ORF">BCR42DRAFT_404861</name>
</gene>
<evidence type="ECO:0000256" key="5">
    <source>
        <dbReference type="ARBA" id="ARBA00023242"/>
    </source>
</evidence>
<feature type="compositionally biased region" description="Basic residues" evidence="6">
    <location>
        <begin position="234"/>
        <end position="244"/>
    </location>
</feature>
<name>A0A1X2IWR5_9FUNG</name>
<keyword evidence="5" id="KW-0539">Nucleus</keyword>
<evidence type="ECO:0000259" key="7">
    <source>
        <dbReference type="PROSITE" id="PS50171"/>
    </source>
</evidence>
<dbReference type="Pfam" id="PF06220">
    <property type="entry name" value="zf-U1"/>
    <property type="match status" value="1"/>
</dbReference>
<dbReference type="GO" id="GO:0071011">
    <property type="term" value="C:precatalytic spliceosome"/>
    <property type="evidence" value="ECO:0007669"/>
    <property type="project" value="TreeGrafter"/>
</dbReference>
<evidence type="ECO:0000256" key="2">
    <source>
        <dbReference type="ARBA" id="ARBA00022723"/>
    </source>
</evidence>
<dbReference type="PANTHER" id="PTHR13173">
    <property type="entry name" value="WW DOMAIN BINDING PROTEIN 4"/>
    <property type="match status" value="1"/>
</dbReference>
<dbReference type="InterPro" id="IPR013085">
    <property type="entry name" value="U1-CZ_Znf_C2H2"/>
</dbReference>
<feature type="compositionally biased region" description="Polar residues" evidence="6">
    <location>
        <begin position="71"/>
        <end position="81"/>
    </location>
</feature>
<dbReference type="SMART" id="SM00451">
    <property type="entry name" value="ZnF_U1"/>
    <property type="match status" value="1"/>
</dbReference>
<dbReference type="InterPro" id="IPR003604">
    <property type="entry name" value="Matrin/U1-like-C_Znf_C2H2"/>
</dbReference>
<dbReference type="InterPro" id="IPR040023">
    <property type="entry name" value="WBP4"/>
</dbReference>
<evidence type="ECO:0000256" key="6">
    <source>
        <dbReference type="SAM" id="MobiDB-lite"/>
    </source>
</evidence>
<keyword evidence="9" id="KW-1185">Reference proteome</keyword>
<evidence type="ECO:0000313" key="8">
    <source>
        <dbReference type="EMBL" id="ORZ23477.1"/>
    </source>
</evidence>
<feature type="non-terminal residue" evidence="8">
    <location>
        <position position="1"/>
    </location>
</feature>
<dbReference type="Gene3D" id="3.30.160.60">
    <property type="entry name" value="Classic Zinc Finger"/>
    <property type="match status" value="1"/>
</dbReference>